<dbReference type="EMBL" id="CM043034">
    <property type="protein sequence ID" value="KAI4581846.1"/>
    <property type="molecule type" value="Genomic_DNA"/>
</dbReference>
<reference evidence="1" key="1">
    <citation type="submission" date="2022-03" db="EMBL/GenBank/DDBJ databases">
        <title>Genomic analyses of argali, domestic sheep and their hybrids provide insights into chromosomal evolution, heterosis and genetic basis of agronomic traits.</title>
        <authorList>
            <person name="Li M."/>
        </authorList>
    </citation>
    <scope>NUCLEOTIDE SEQUENCE</scope>
    <source>
        <strain evidence="1">F1 hybrid</strain>
    </source>
</reference>
<accession>A0ACB9UWI2</accession>
<proteinExistence type="predicted"/>
<comment type="caution">
    <text evidence="1">The sequence shown here is derived from an EMBL/GenBank/DDBJ whole genome shotgun (WGS) entry which is preliminary data.</text>
</comment>
<evidence type="ECO:0000313" key="2">
    <source>
        <dbReference type="Proteomes" id="UP001057279"/>
    </source>
</evidence>
<name>A0ACB9UWI2_9CETA</name>
<gene>
    <name evidence="1" type="ORF">MJG53_009371</name>
</gene>
<dbReference type="Proteomes" id="UP001057279">
    <property type="component" value="Linkage Group LG09"/>
</dbReference>
<keyword evidence="2" id="KW-1185">Reference proteome</keyword>
<protein>
    <submittedName>
        <fullName evidence="1">Uncharacterized protein</fullName>
    </submittedName>
</protein>
<sequence length="125" mass="14105">MRYFRQEYWHGLSFPPPGDLPDSGIEPASPASPALADGFFTAEPPGKLRAPSHNLNEFYLHNVKKDDKTETLPKLGRGLCFLLDRFVSLSNLAVMAHLKEEKSEKHVFSPDGNQQRLTNFEGKHQ</sequence>
<organism evidence="1 2">
    <name type="scientific">Ovis ammon polii x Ovis aries</name>
    <dbReference type="NCBI Taxonomy" id="2918886"/>
    <lineage>
        <taxon>Eukaryota</taxon>
        <taxon>Metazoa</taxon>
        <taxon>Chordata</taxon>
        <taxon>Craniata</taxon>
        <taxon>Vertebrata</taxon>
        <taxon>Euteleostomi</taxon>
        <taxon>Mammalia</taxon>
        <taxon>Eutheria</taxon>
        <taxon>Laurasiatheria</taxon>
        <taxon>Artiodactyla</taxon>
        <taxon>Ruminantia</taxon>
        <taxon>Pecora</taxon>
        <taxon>Bovidae</taxon>
        <taxon>Caprinae</taxon>
        <taxon>Ovis</taxon>
    </lineage>
</organism>
<evidence type="ECO:0000313" key="1">
    <source>
        <dbReference type="EMBL" id="KAI4581846.1"/>
    </source>
</evidence>